<reference evidence="1 2" key="1">
    <citation type="journal article" date="2010" name="Int. J. Syst. Evol. Microbiol.">
        <title>Bacillus horneckiae sp. nov., isolated from a spacecraft-assembly clean room.</title>
        <authorList>
            <person name="Vaishampayan P."/>
            <person name="Probst A."/>
            <person name="Krishnamurthi S."/>
            <person name="Ghosh S."/>
            <person name="Osman S."/>
            <person name="McDowall A."/>
            <person name="Ruckmani A."/>
            <person name="Mayilraj S."/>
            <person name="Venkateswaran K."/>
        </authorList>
    </citation>
    <scope>NUCLEOTIDE SEQUENCE [LARGE SCALE GENOMIC DNA]</scope>
    <source>
        <strain evidence="2">1PO1SC</strain>
    </source>
</reference>
<proteinExistence type="predicted"/>
<dbReference type="Gene3D" id="3.30.530.20">
    <property type="match status" value="1"/>
</dbReference>
<dbReference type="Pfam" id="PF06240">
    <property type="entry name" value="COXG"/>
    <property type="match status" value="1"/>
</dbReference>
<dbReference type="RefSeq" id="WP_066198483.1">
    <property type="nucleotide sequence ID" value="NZ_JAMAUX010000002.1"/>
</dbReference>
<name>A0A2N0ZI38_9BACI</name>
<dbReference type="SUPFAM" id="SSF55961">
    <property type="entry name" value="Bet v1-like"/>
    <property type="match status" value="1"/>
</dbReference>
<accession>A0A2N0ZI38</accession>
<dbReference type="CDD" id="cd07812">
    <property type="entry name" value="SRPBCC"/>
    <property type="match status" value="1"/>
</dbReference>
<dbReference type="EMBL" id="PISD01000019">
    <property type="protein sequence ID" value="PKG29182.1"/>
    <property type="molecule type" value="Genomic_DNA"/>
</dbReference>
<evidence type="ECO:0000313" key="1">
    <source>
        <dbReference type="EMBL" id="PKG29182.1"/>
    </source>
</evidence>
<evidence type="ECO:0000313" key="2">
    <source>
        <dbReference type="Proteomes" id="UP000233343"/>
    </source>
</evidence>
<dbReference type="AlphaFoldDB" id="A0A2N0ZI38"/>
<dbReference type="Proteomes" id="UP000233343">
    <property type="component" value="Unassembled WGS sequence"/>
</dbReference>
<keyword evidence="2" id="KW-1185">Reference proteome</keyword>
<dbReference type="InterPro" id="IPR023393">
    <property type="entry name" value="START-like_dom_sf"/>
</dbReference>
<organism evidence="1 2">
    <name type="scientific">Cytobacillus horneckiae</name>
    <dbReference type="NCBI Taxonomy" id="549687"/>
    <lineage>
        <taxon>Bacteria</taxon>
        <taxon>Bacillati</taxon>
        <taxon>Bacillota</taxon>
        <taxon>Bacilli</taxon>
        <taxon>Bacillales</taxon>
        <taxon>Bacillaceae</taxon>
        <taxon>Cytobacillus</taxon>
    </lineage>
</organism>
<gene>
    <name evidence="1" type="ORF">CWS20_10515</name>
</gene>
<comment type="caution">
    <text evidence="1">The sequence shown here is derived from an EMBL/GenBank/DDBJ whole genome shotgun (WGS) entry which is preliminary data.</text>
</comment>
<protein>
    <submittedName>
        <fullName evidence="1">SRPBCC family protein</fullName>
    </submittedName>
</protein>
<sequence length="151" mass="17196">MPSYHHEEKVNVTIENLWDFVSDMNNWAPLVPGYIDHQIINEKQSTWSFKTDVGIMKKKIELRVEITRWNAPSKVTFNLTGINEKFSGQGFFSAISKSKESVIMTGFLEINAEGMMAKMANNILNTSLPEITTELTTAVARKAEEIYALHR</sequence>
<dbReference type="InterPro" id="IPR010419">
    <property type="entry name" value="CO_DH_gsu"/>
</dbReference>